<accession>A0A8S5LCF5</accession>
<protein>
    <submittedName>
        <fullName evidence="1">HK97 Family Phage Portal Protein</fullName>
    </submittedName>
</protein>
<name>A0A8S5LCF5_9CAUD</name>
<evidence type="ECO:0000313" key="1">
    <source>
        <dbReference type="EMBL" id="DAD67555.1"/>
    </source>
</evidence>
<sequence length="398" mass="45334">MNVKNAKKPQRRFDNSYIRRYNLQGYGHDNLYPQNIMAIIAASGTAQLCLSRYEKFVEGFGLNDENLSAMVVSRDGSTMDDILRAVAKDLTTFAGLALHINYNVLGQITEVNHMPFELCRLEETDSVGNVAHILVHCDWQGRKTRNGQPQLVNEKNITRFNIFNPDPAVVQAQIAAAGGIDGYNGQVLWLSMDGKWQYPTPIYDSVITEISTDEGLGNVKYRNVRNNFLISCMLIAKKGVPHIVTTTNEKGEEVQVEEERQMIDDEDLKNFQGDTRGSKILYVELENDEDKPEVVPFPIRNYDKEFSTTEASVTERIYSQFHQEIFHAIRIGKLGFSGDVMRDAYEYYAGEVTTEQRFIERAFTSVFANWHDKAISRNFSIRPLKYINSETNDKGHGE</sequence>
<organism evidence="1">
    <name type="scientific">Siphoviridae sp. cttU829</name>
    <dbReference type="NCBI Taxonomy" id="2823605"/>
    <lineage>
        <taxon>Viruses</taxon>
        <taxon>Duplodnaviria</taxon>
        <taxon>Heunggongvirae</taxon>
        <taxon>Uroviricota</taxon>
        <taxon>Caudoviricetes</taxon>
    </lineage>
</organism>
<reference evidence="1" key="1">
    <citation type="journal article" date="2021" name="Proc. Natl. Acad. Sci. U.S.A.">
        <title>A Catalog of Tens of Thousands of Viruses from Human Metagenomes Reveals Hidden Associations with Chronic Diseases.</title>
        <authorList>
            <person name="Tisza M.J."/>
            <person name="Buck C.B."/>
        </authorList>
    </citation>
    <scope>NUCLEOTIDE SEQUENCE</scope>
    <source>
        <strain evidence="1">CttU829</strain>
    </source>
</reference>
<dbReference type="EMBL" id="BK014681">
    <property type="protein sequence ID" value="DAD67555.1"/>
    <property type="molecule type" value="Genomic_DNA"/>
</dbReference>
<proteinExistence type="predicted"/>